<proteinExistence type="predicted"/>
<dbReference type="GO" id="GO:0003677">
    <property type="term" value="F:DNA binding"/>
    <property type="evidence" value="ECO:0007669"/>
    <property type="project" value="UniProtKB-KW"/>
</dbReference>
<dbReference type="Pfam" id="PF00027">
    <property type="entry name" value="cNMP_binding"/>
    <property type="match status" value="1"/>
</dbReference>
<dbReference type="PROSITE" id="PS50042">
    <property type="entry name" value="CNMP_BINDING_3"/>
    <property type="match status" value="1"/>
</dbReference>
<reference evidence="6 7" key="1">
    <citation type="submission" date="2016-08" db="EMBL/GenBank/DDBJ databases">
        <title>Genome sequencing of Paenibacillus sp. TI45-13ar, isolated from Korean traditional nuruk.</title>
        <authorList>
            <person name="Kim S.-J."/>
        </authorList>
    </citation>
    <scope>NUCLEOTIDE SEQUENCE [LARGE SCALE GENOMIC DNA]</scope>
    <source>
        <strain evidence="6 7">TI45-13ar</strain>
    </source>
</reference>
<dbReference type="SUPFAM" id="SSF46785">
    <property type="entry name" value="Winged helix' DNA-binding domain"/>
    <property type="match status" value="1"/>
</dbReference>
<dbReference type="InterPro" id="IPR018490">
    <property type="entry name" value="cNMP-bd_dom_sf"/>
</dbReference>
<evidence type="ECO:0000256" key="3">
    <source>
        <dbReference type="ARBA" id="ARBA00023159"/>
    </source>
</evidence>
<evidence type="ECO:0000256" key="4">
    <source>
        <dbReference type="ARBA" id="ARBA00023163"/>
    </source>
</evidence>
<dbReference type="CDD" id="cd00038">
    <property type="entry name" value="CAP_ED"/>
    <property type="match status" value="1"/>
</dbReference>
<accession>A0A1E3L3E8</accession>
<dbReference type="SUPFAM" id="SSF51206">
    <property type="entry name" value="cAMP-binding domain-like"/>
    <property type="match status" value="1"/>
</dbReference>
<dbReference type="InterPro" id="IPR036388">
    <property type="entry name" value="WH-like_DNA-bd_sf"/>
</dbReference>
<keyword evidence="2" id="KW-0238">DNA-binding</keyword>
<evidence type="ECO:0000313" key="6">
    <source>
        <dbReference type="EMBL" id="ODP28342.1"/>
    </source>
</evidence>
<dbReference type="InterPro" id="IPR000595">
    <property type="entry name" value="cNMP-bd_dom"/>
</dbReference>
<dbReference type="Pfam" id="PF13545">
    <property type="entry name" value="HTH_Crp_2"/>
    <property type="match status" value="1"/>
</dbReference>
<dbReference type="PATRIC" id="fig|1886670.3.peg.2372"/>
<dbReference type="InterPro" id="IPR036390">
    <property type="entry name" value="WH_DNA-bd_sf"/>
</dbReference>
<dbReference type="GO" id="GO:0006355">
    <property type="term" value="P:regulation of DNA-templated transcription"/>
    <property type="evidence" value="ECO:0007669"/>
    <property type="project" value="InterPro"/>
</dbReference>
<evidence type="ECO:0000256" key="1">
    <source>
        <dbReference type="ARBA" id="ARBA00023015"/>
    </source>
</evidence>
<dbReference type="SMART" id="SM00100">
    <property type="entry name" value="cNMP"/>
    <property type="match status" value="1"/>
</dbReference>
<dbReference type="Gene3D" id="1.10.10.10">
    <property type="entry name" value="Winged helix-like DNA-binding domain superfamily/Winged helix DNA-binding domain"/>
    <property type="match status" value="1"/>
</dbReference>
<keyword evidence="4" id="KW-0804">Transcription</keyword>
<dbReference type="Gene3D" id="2.60.120.10">
    <property type="entry name" value="Jelly Rolls"/>
    <property type="match status" value="1"/>
</dbReference>
<keyword evidence="1" id="KW-0805">Transcription regulation</keyword>
<comment type="caution">
    <text evidence="6">The sequence shown here is derived from an EMBL/GenBank/DDBJ whole genome shotgun (WGS) entry which is preliminary data.</text>
</comment>
<organism evidence="6 7">
    <name type="scientific">Paenibacillus nuruki</name>
    <dbReference type="NCBI Taxonomy" id="1886670"/>
    <lineage>
        <taxon>Bacteria</taxon>
        <taxon>Bacillati</taxon>
        <taxon>Bacillota</taxon>
        <taxon>Bacilli</taxon>
        <taxon>Bacillales</taxon>
        <taxon>Paenibacillaceae</taxon>
        <taxon>Paenibacillus</taxon>
    </lineage>
</organism>
<feature type="domain" description="Cyclic nucleotide-binding" evidence="5">
    <location>
        <begin position="36"/>
        <end position="115"/>
    </location>
</feature>
<sequence>MTIHDIQDQAQVEYYWKLHDLGAHFPQILFPYLTVFHLEQGDILCTQGDDIEHLDILVHGKIKIYTTSQEGKTLILCFKTPLEFIGDVEYINGNDKVINTVEAVSSVHFLRIHRKWLVQYGSDHVPLLQFLLQMMTRKFYSSSNYSRFNLMYPVEIRLASYMLSVACDEDPADCYEELRISSLVDVANLIGTSYRHLNRVIQKLGSDGLVKRTSEYLVIQNRAGLEALAGHNIYE</sequence>
<dbReference type="InterPro" id="IPR014710">
    <property type="entry name" value="RmlC-like_jellyroll"/>
</dbReference>
<dbReference type="Proteomes" id="UP000094578">
    <property type="component" value="Unassembled WGS sequence"/>
</dbReference>
<dbReference type="AlphaFoldDB" id="A0A1E3L3E8"/>
<gene>
    <name evidence="6" type="ORF">PTI45_02332</name>
</gene>
<keyword evidence="7" id="KW-1185">Reference proteome</keyword>
<name>A0A1E3L3E8_9BACL</name>
<dbReference type="STRING" id="1886670.PTI45_02332"/>
<keyword evidence="3" id="KW-0010">Activator</keyword>
<protein>
    <recommendedName>
        <fullName evidence="5">Cyclic nucleotide-binding domain-containing protein</fullName>
    </recommendedName>
</protein>
<evidence type="ECO:0000313" key="7">
    <source>
        <dbReference type="Proteomes" id="UP000094578"/>
    </source>
</evidence>
<evidence type="ECO:0000256" key="2">
    <source>
        <dbReference type="ARBA" id="ARBA00023125"/>
    </source>
</evidence>
<dbReference type="EMBL" id="MDER01000039">
    <property type="protein sequence ID" value="ODP28342.1"/>
    <property type="molecule type" value="Genomic_DNA"/>
</dbReference>
<evidence type="ECO:0000259" key="5">
    <source>
        <dbReference type="PROSITE" id="PS50042"/>
    </source>
</evidence>
<dbReference type="InterPro" id="IPR012318">
    <property type="entry name" value="HTH_CRP"/>
</dbReference>